<dbReference type="InterPro" id="IPR052160">
    <property type="entry name" value="Gypsy_RT_Integrase-like"/>
</dbReference>
<dbReference type="PANTHER" id="PTHR47266">
    <property type="entry name" value="ENDONUCLEASE-RELATED"/>
    <property type="match status" value="1"/>
</dbReference>
<accession>A0ABQ5I0D4</accession>
<dbReference type="InterPro" id="IPR041588">
    <property type="entry name" value="Integrase_H2C2"/>
</dbReference>
<dbReference type="Proteomes" id="UP001151760">
    <property type="component" value="Unassembled WGS sequence"/>
</dbReference>
<keyword evidence="2" id="KW-0695">RNA-directed DNA polymerase</keyword>
<proteinExistence type="predicted"/>
<evidence type="ECO:0000313" key="3">
    <source>
        <dbReference type="Proteomes" id="UP001151760"/>
    </source>
</evidence>
<name>A0ABQ5I0D4_9ASTR</name>
<reference evidence="2" key="2">
    <citation type="submission" date="2022-01" db="EMBL/GenBank/DDBJ databases">
        <authorList>
            <person name="Yamashiro T."/>
            <person name="Shiraishi A."/>
            <person name="Satake H."/>
            <person name="Nakayama K."/>
        </authorList>
    </citation>
    <scope>NUCLEOTIDE SEQUENCE</scope>
</reference>
<feature type="domain" description="Integrase zinc-binding" evidence="1">
    <location>
        <begin position="30"/>
        <end position="85"/>
    </location>
</feature>
<gene>
    <name evidence="2" type="ORF">Tco_1082436</name>
</gene>
<organism evidence="2 3">
    <name type="scientific">Tanacetum coccineum</name>
    <dbReference type="NCBI Taxonomy" id="301880"/>
    <lineage>
        <taxon>Eukaryota</taxon>
        <taxon>Viridiplantae</taxon>
        <taxon>Streptophyta</taxon>
        <taxon>Embryophyta</taxon>
        <taxon>Tracheophyta</taxon>
        <taxon>Spermatophyta</taxon>
        <taxon>Magnoliopsida</taxon>
        <taxon>eudicotyledons</taxon>
        <taxon>Gunneridae</taxon>
        <taxon>Pentapetalae</taxon>
        <taxon>asterids</taxon>
        <taxon>campanulids</taxon>
        <taxon>Asterales</taxon>
        <taxon>Asteraceae</taxon>
        <taxon>Asteroideae</taxon>
        <taxon>Anthemideae</taxon>
        <taxon>Anthemidinae</taxon>
        <taxon>Tanacetum</taxon>
    </lineage>
</organism>
<keyword evidence="2" id="KW-0548">Nucleotidyltransferase</keyword>
<protein>
    <submittedName>
        <fullName evidence="2">Reverse transcriptase domain-containing protein</fullName>
    </submittedName>
</protein>
<keyword evidence="2" id="KW-0808">Transferase</keyword>
<keyword evidence="3" id="KW-1185">Reference proteome</keyword>
<sequence length="100" mass="11656">MLRSLDQQMEKNKDGGLYFMNRIWVPLVESVRTLIMVEAHASRYLVHPGEDKTYYDLGDIYWWPYMKKDIATYVSDCLICSKMKAETSKTFGFVATAEDT</sequence>
<dbReference type="Pfam" id="PF17921">
    <property type="entry name" value="Integrase_H2C2"/>
    <property type="match status" value="1"/>
</dbReference>
<dbReference type="Gene3D" id="1.10.340.70">
    <property type="match status" value="1"/>
</dbReference>
<comment type="caution">
    <text evidence="2">The sequence shown here is derived from an EMBL/GenBank/DDBJ whole genome shotgun (WGS) entry which is preliminary data.</text>
</comment>
<evidence type="ECO:0000259" key="1">
    <source>
        <dbReference type="Pfam" id="PF17921"/>
    </source>
</evidence>
<dbReference type="GO" id="GO:0003964">
    <property type="term" value="F:RNA-directed DNA polymerase activity"/>
    <property type="evidence" value="ECO:0007669"/>
    <property type="project" value="UniProtKB-KW"/>
</dbReference>
<reference evidence="2" key="1">
    <citation type="journal article" date="2022" name="Int. J. Mol. Sci.">
        <title>Draft Genome of Tanacetum Coccineum: Genomic Comparison of Closely Related Tanacetum-Family Plants.</title>
        <authorList>
            <person name="Yamashiro T."/>
            <person name="Shiraishi A."/>
            <person name="Nakayama K."/>
            <person name="Satake H."/>
        </authorList>
    </citation>
    <scope>NUCLEOTIDE SEQUENCE</scope>
</reference>
<dbReference type="EMBL" id="BQNB010020217">
    <property type="protein sequence ID" value="GJT93591.1"/>
    <property type="molecule type" value="Genomic_DNA"/>
</dbReference>
<evidence type="ECO:0000313" key="2">
    <source>
        <dbReference type="EMBL" id="GJT93591.1"/>
    </source>
</evidence>